<evidence type="ECO:0000259" key="3">
    <source>
        <dbReference type="SMART" id="SM00824"/>
    </source>
</evidence>
<keyword evidence="2 4" id="KW-0378">Hydrolase</keyword>
<dbReference type="InterPro" id="IPR012223">
    <property type="entry name" value="TEII"/>
</dbReference>
<sequence>MPANDGSVWFRRYGPPARPQARLLCLPHAGGSASFFHSWGHAFGNGVEVMAARYPGRQERIAEPFLRSMDALADALTGALLPFLDVPLAVFGHSMGASLAHEVALRLEQRHGVRLAGLYVSGRKPPHLVAPDPARHGSDEAAVAEVRRLGGTDAALLDDPELRELVLPQIRADFAVVDGYGPRSAVPLHCPVVGYVGGSDPDVTAADMEAWAGATSEGFELRVLPGDHFYLVPQRDALVRDLAARLTRVRQHS</sequence>
<dbReference type="InterPro" id="IPR001031">
    <property type="entry name" value="Thioesterase"/>
</dbReference>
<comment type="similarity">
    <text evidence="1">Belongs to the thioesterase family.</text>
</comment>
<proteinExistence type="inferred from homology"/>
<reference evidence="5" key="1">
    <citation type="journal article" date="2019" name="Int. J. Syst. Evol. Microbiol.">
        <title>The Global Catalogue of Microorganisms (GCM) 10K type strain sequencing project: providing services to taxonomists for standard genome sequencing and annotation.</title>
        <authorList>
            <consortium name="The Broad Institute Genomics Platform"/>
            <consortium name="The Broad Institute Genome Sequencing Center for Infectious Disease"/>
            <person name="Wu L."/>
            <person name="Ma J."/>
        </authorList>
    </citation>
    <scope>NUCLEOTIDE SEQUENCE [LARGE SCALE GENOMIC DNA]</scope>
    <source>
        <strain evidence="5">JCM 6307</strain>
    </source>
</reference>
<accession>A0ABP5YZU8</accession>
<dbReference type="PANTHER" id="PTHR11487">
    <property type="entry name" value="THIOESTERASE"/>
    <property type="match status" value="1"/>
</dbReference>
<dbReference type="SMART" id="SM00824">
    <property type="entry name" value="PKS_TE"/>
    <property type="match status" value="1"/>
</dbReference>
<dbReference type="Proteomes" id="UP001501358">
    <property type="component" value="Unassembled WGS sequence"/>
</dbReference>
<name>A0ABP5YZU8_9ACTN</name>
<evidence type="ECO:0000313" key="4">
    <source>
        <dbReference type="EMBL" id="GAA2489845.1"/>
    </source>
</evidence>
<protein>
    <submittedName>
        <fullName evidence="4">Alpha/beta fold hydrolase</fullName>
    </submittedName>
</protein>
<dbReference type="EMBL" id="BAAATA010000013">
    <property type="protein sequence ID" value="GAA2489845.1"/>
    <property type="molecule type" value="Genomic_DNA"/>
</dbReference>
<dbReference type="GO" id="GO:0016787">
    <property type="term" value="F:hydrolase activity"/>
    <property type="evidence" value="ECO:0007669"/>
    <property type="project" value="UniProtKB-KW"/>
</dbReference>
<dbReference type="SUPFAM" id="SSF53474">
    <property type="entry name" value="alpha/beta-Hydrolases"/>
    <property type="match status" value="1"/>
</dbReference>
<dbReference type="RefSeq" id="WP_344383472.1">
    <property type="nucleotide sequence ID" value="NZ_BAAATA010000013.1"/>
</dbReference>
<evidence type="ECO:0000256" key="2">
    <source>
        <dbReference type="ARBA" id="ARBA00022801"/>
    </source>
</evidence>
<gene>
    <name evidence="4" type="ORF">GCM10010406_27510</name>
</gene>
<evidence type="ECO:0000256" key="1">
    <source>
        <dbReference type="ARBA" id="ARBA00007169"/>
    </source>
</evidence>
<dbReference type="PANTHER" id="PTHR11487:SF0">
    <property type="entry name" value="S-ACYL FATTY ACID SYNTHASE THIOESTERASE, MEDIUM CHAIN"/>
    <property type="match status" value="1"/>
</dbReference>
<comment type="caution">
    <text evidence="4">The sequence shown here is derived from an EMBL/GenBank/DDBJ whole genome shotgun (WGS) entry which is preliminary data.</text>
</comment>
<evidence type="ECO:0000313" key="5">
    <source>
        <dbReference type="Proteomes" id="UP001501358"/>
    </source>
</evidence>
<keyword evidence="5" id="KW-1185">Reference proteome</keyword>
<dbReference type="InterPro" id="IPR020802">
    <property type="entry name" value="TesA-like"/>
</dbReference>
<organism evidence="4 5">
    <name type="scientific">Streptomyces thermolineatus</name>
    <dbReference type="NCBI Taxonomy" id="44033"/>
    <lineage>
        <taxon>Bacteria</taxon>
        <taxon>Bacillati</taxon>
        <taxon>Actinomycetota</taxon>
        <taxon>Actinomycetes</taxon>
        <taxon>Kitasatosporales</taxon>
        <taxon>Streptomycetaceae</taxon>
        <taxon>Streptomyces</taxon>
    </lineage>
</organism>
<feature type="domain" description="Thioesterase TesA-like" evidence="3">
    <location>
        <begin position="24"/>
        <end position="246"/>
    </location>
</feature>
<dbReference type="Gene3D" id="3.40.50.1820">
    <property type="entry name" value="alpha/beta hydrolase"/>
    <property type="match status" value="1"/>
</dbReference>
<dbReference type="InterPro" id="IPR029058">
    <property type="entry name" value="AB_hydrolase_fold"/>
</dbReference>
<dbReference type="Pfam" id="PF00975">
    <property type="entry name" value="Thioesterase"/>
    <property type="match status" value="1"/>
</dbReference>